<dbReference type="InterPro" id="IPR029044">
    <property type="entry name" value="Nucleotide-diphossugar_trans"/>
</dbReference>
<evidence type="ECO:0000259" key="1">
    <source>
        <dbReference type="Pfam" id="PF01966"/>
    </source>
</evidence>
<evidence type="ECO:0000313" key="4">
    <source>
        <dbReference type="Proteomes" id="UP001158066"/>
    </source>
</evidence>
<dbReference type="AlphaFoldDB" id="A0AA45WSY7"/>
<dbReference type="Proteomes" id="UP001158066">
    <property type="component" value="Unassembled WGS sequence"/>
</dbReference>
<dbReference type="Pfam" id="PF12804">
    <property type="entry name" value="NTP_transf_3"/>
    <property type="match status" value="1"/>
</dbReference>
<gene>
    <name evidence="3" type="ORF">SAMN06296020_101308</name>
</gene>
<dbReference type="NCBIfam" id="NF045665">
    <property type="entry name" value="NTPtran_DVU1551"/>
    <property type="match status" value="1"/>
</dbReference>
<dbReference type="InterPro" id="IPR054703">
    <property type="entry name" value="Mop-rel"/>
</dbReference>
<dbReference type="SUPFAM" id="SSF53448">
    <property type="entry name" value="Nucleotide-diphospho-sugar transferases"/>
    <property type="match status" value="1"/>
</dbReference>
<accession>A0AA45WSY7</accession>
<dbReference type="Gene3D" id="1.10.3210.10">
    <property type="entry name" value="Hypothetical protein af1432"/>
    <property type="match status" value="1"/>
</dbReference>
<evidence type="ECO:0000313" key="3">
    <source>
        <dbReference type="EMBL" id="SMP39992.1"/>
    </source>
</evidence>
<feature type="domain" description="HD" evidence="1">
    <location>
        <begin position="223"/>
        <end position="316"/>
    </location>
</feature>
<dbReference type="Gene3D" id="3.90.550.10">
    <property type="entry name" value="Spore Coat Polysaccharide Biosynthesis Protein SpsA, Chain A"/>
    <property type="match status" value="1"/>
</dbReference>
<dbReference type="RefSeq" id="WP_283407661.1">
    <property type="nucleotide sequence ID" value="NZ_FXUF01000001.1"/>
</dbReference>
<keyword evidence="4" id="KW-1185">Reference proteome</keyword>
<organism evidence="3 4">
    <name type="scientific">Anoxynatronum buryatiense</name>
    <dbReference type="NCBI Taxonomy" id="489973"/>
    <lineage>
        <taxon>Bacteria</taxon>
        <taxon>Bacillati</taxon>
        <taxon>Bacillota</taxon>
        <taxon>Clostridia</taxon>
        <taxon>Eubacteriales</taxon>
        <taxon>Clostridiaceae</taxon>
        <taxon>Anoxynatronum</taxon>
    </lineage>
</organism>
<protein>
    <submittedName>
        <fullName evidence="3">Metal dependent phosphohydrolase /molybdenum cofactor cytidylyltransferase</fullName>
    </submittedName>
</protein>
<evidence type="ECO:0000259" key="2">
    <source>
        <dbReference type="Pfam" id="PF12804"/>
    </source>
</evidence>
<dbReference type="InterPro" id="IPR006674">
    <property type="entry name" value="HD_domain"/>
</dbReference>
<sequence length="380" mass="41970">MDLGKYAAIIAAAGYASRMGFLKPLLPVSPNELVIERVIRVFQRAGIHDIRVILGHQAHLLKPLVEKMEAMAVVNEVYSRGMYTSVQVGVDTLKTEIDAFFFLPADMPFVSSEVITEILNTFETKSCDVVYPVYKDQKGHPPLISTALQPLILKREAAGGLQALLRAHARTEQVVAVHDKGVLMDIDTEAAYRSAVRNNLADFPTAVECHGMWLEHGTEAHIVSHMQQVERVARALGEHLNSQGYHLHLGLISAACLLHDLVRGNKNHAVKGASLIADKGYPEVAHIVAVHMDLPIEFKNQISETTLVYLADKLVADAQLTDLSNRMEKILVQFQGNDQAQKSAEKRLTDAMDLQKMVEAALKCPLMPFLHSELVQGVQP</sequence>
<feature type="domain" description="MobA-like NTP transferase" evidence="2">
    <location>
        <begin position="8"/>
        <end position="170"/>
    </location>
</feature>
<dbReference type="PANTHER" id="PTHR43777:SF1">
    <property type="entry name" value="MOLYBDENUM COFACTOR CYTIDYLYLTRANSFERASE"/>
    <property type="match status" value="1"/>
</dbReference>
<dbReference type="Pfam" id="PF01966">
    <property type="entry name" value="HD"/>
    <property type="match status" value="1"/>
</dbReference>
<dbReference type="EMBL" id="FXUF01000001">
    <property type="protein sequence ID" value="SMP39992.1"/>
    <property type="molecule type" value="Genomic_DNA"/>
</dbReference>
<comment type="caution">
    <text evidence="3">The sequence shown here is derived from an EMBL/GenBank/DDBJ whole genome shotgun (WGS) entry which is preliminary data.</text>
</comment>
<dbReference type="PANTHER" id="PTHR43777">
    <property type="entry name" value="MOLYBDENUM COFACTOR CYTIDYLYLTRANSFERASE"/>
    <property type="match status" value="1"/>
</dbReference>
<dbReference type="GO" id="GO:0016779">
    <property type="term" value="F:nucleotidyltransferase activity"/>
    <property type="evidence" value="ECO:0007669"/>
    <property type="project" value="UniProtKB-KW"/>
</dbReference>
<keyword evidence="3" id="KW-0548">Nucleotidyltransferase</keyword>
<keyword evidence="3" id="KW-0808">Transferase</keyword>
<name>A0AA45WSY7_9CLOT</name>
<dbReference type="CDD" id="cd04182">
    <property type="entry name" value="GT_2_like_f"/>
    <property type="match status" value="1"/>
</dbReference>
<dbReference type="SUPFAM" id="SSF109604">
    <property type="entry name" value="HD-domain/PDEase-like"/>
    <property type="match status" value="1"/>
</dbReference>
<dbReference type="InterPro" id="IPR025877">
    <property type="entry name" value="MobA-like_NTP_Trfase"/>
</dbReference>
<reference evidence="3" key="1">
    <citation type="submission" date="2017-05" db="EMBL/GenBank/DDBJ databases">
        <authorList>
            <person name="Varghese N."/>
            <person name="Submissions S."/>
        </authorList>
    </citation>
    <scope>NUCLEOTIDE SEQUENCE</scope>
    <source>
        <strain evidence="3">Su22</strain>
    </source>
</reference>
<proteinExistence type="predicted"/>